<dbReference type="InterPro" id="IPR023296">
    <property type="entry name" value="Glyco_hydro_beta-prop_sf"/>
</dbReference>
<dbReference type="RefSeq" id="WP_204606259.1">
    <property type="nucleotide sequence ID" value="NZ_JBHSED010000017.1"/>
</dbReference>
<dbReference type="Gene3D" id="2.115.10.20">
    <property type="entry name" value="Glycosyl hydrolase domain, family 43"/>
    <property type="match status" value="1"/>
</dbReference>
<gene>
    <name evidence="1" type="ORF">ACFO1S_11495</name>
</gene>
<dbReference type="SUPFAM" id="SSF75005">
    <property type="entry name" value="Arabinanase/levansucrase/invertase"/>
    <property type="match status" value="1"/>
</dbReference>
<dbReference type="EMBL" id="JBHSED010000017">
    <property type="protein sequence ID" value="MFC4304059.1"/>
    <property type="molecule type" value="Genomic_DNA"/>
</dbReference>
<name>A0ABV8SC24_9BACL</name>
<dbReference type="Proteomes" id="UP001595755">
    <property type="component" value="Unassembled WGS sequence"/>
</dbReference>
<organism evidence="1 2">
    <name type="scientific">Cohnella boryungensis</name>
    <dbReference type="NCBI Taxonomy" id="768479"/>
    <lineage>
        <taxon>Bacteria</taxon>
        <taxon>Bacillati</taxon>
        <taxon>Bacillota</taxon>
        <taxon>Bacilli</taxon>
        <taxon>Bacillales</taxon>
        <taxon>Paenibacillaceae</taxon>
        <taxon>Cohnella</taxon>
    </lineage>
</organism>
<keyword evidence="2" id="KW-1185">Reference proteome</keyword>
<accession>A0ABV8SC24</accession>
<protein>
    <recommendedName>
        <fullName evidence="3">Glycosyl hydrolase family 32</fullName>
    </recommendedName>
</protein>
<evidence type="ECO:0000313" key="1">
    <source>
        <dbReference type="EMBL" id="MFC4304059.1"/>
    </source>
</evidence>
<sequence>MKLYNHVELPAQWPPRIVETTLDQPPSKEHRKQWPDVVNIALGRQLFVDDFLIETTDLNRVFHQPTLAEQPVFVPETPLEMDGGNIPCACPFNDGIFYDDEDGKFKMWYQAGWFDGVAYAESNDGIHWTRLTEIDATRANDRVIPEEQGALRDGAAVWIDYHAAEPDERYKMMVFFRKFGEEPVTYLTMPKHFHDVPGSVPPKEMIKLYKSANGIDWAEAGETGMAGDNSTFFYNPFTRKWVFSLRTFSALDSRVRTRGYYETEDFFHGTQWKAEDIRYWARTDIYDRPDPELGYYTQLYNLDATPYESLMLGVYTVFLGPPNTVCERTGSLKITDLKLAFSRDGFHWERPTYEPFIASSKVAGRWDNGYAHSPNGVCLVVGDELYMYVSMFSGVSPNLGVHEYAGGSLGLAKLRRDGFSSLTDDGQGGSVTTKKLIFSGDRLFVNADAAQGKFYAEVLDEAGEVIPGFSKDQCEPIGVDSTCVQIRWIGGNLEAVANRTIKLRFYLEKASLYAFWITADEEGRSGGYMAAGGPGFHKGQDVRRNG</sequence>
<evidence type="ECO:0008006" key="3">
    <source>
        <dbReference type="Google" id="ProtNLM"/>
    </source>
</evidence>
<evidence type="ECO:0000313" key="2">
    <source>
        <dbReference type="Proteomes" id="UP001595755"/>
    </source>
</evidence>
<proteinExistence type="predicted"/>
<reference evidence="2" key="1">
    <citation type="journal article" date="2019" name="Int. J. Syst. Evol. Microbiol.">
        <title>The Global Catalogue of Microorganisms (GCM) 10K type strain sequencing project: providing services to taxonomists for standard genome sequencing and annotation.</title>
        <authorList>
            <consortium name="The Broad Institute Genomics Platform"/>
            <consortium name="The Broad Institute Genome Sequencing Center for Infectious Disease"/>
            <person name="Wu L."/>
            <person name="Ma J."/>
        </authorList>
    </citation>
    <scope>NUCLEOTIDE SEQUENCE [LARGE SCALE GENOMIC DNA]</scope>
    <source>
        <strain evidence="2">CGMCC 4.1641</strain>
    </source>
</reference>
<comment type="caution">
    <text evidence="1">The sequence shown here is derived from an EMBL/GenBank/DDBJ whole genome shotgun (WGS) entry which is preliminary data.</text>
</comment>